<evidence type="ECO:0000313" key="3">
    <source>
        <dbReference type="EMBL" id="OAN41523.1"/>
    </source>
</evidence>
<accession>A0A178M2S2</accession>
<comment type="similarity">
    <text evidence="1">Belongs to the short-chain dehydrogenases/reductases (SDR) family.</text>
</comment>
<dbReference type="RefSeq" id="WP_064280350.1">
    <property type="nucleotide sequence ID" value="NZ_LWCS01000003.1"/>
</dbReference>
<dbReference type="PRINTS" id="PR00081">
    <property type="entry name" value="GDHRDH"/>
</dbReference>
<evidence type="ECO:0000313" key="4">
    <source>
        <dbReference type="Proteomes" id="UP000078396"/>
    </source>
</evidence>
<dbReference type="GO" id="GO:0016491">
    <property type="term" value="F:oxidoreductase activity"/>
    <property type="evidence" value="ECO:0007669"/>
    <property type="project" value="UniProtKB-KW"/>
</dbReference>
<dbReference type="PANTHER" id="PTHR24320:SF148">
    <property type="entry name" value="NAD(P)-BINDING ROSSMANN-FOLD SUPERFAMILY PROTEIN"/>
    <property type="match status" value="1"/>
</dbReference>
<protein>
    <submittedName>
        <fullName evidence="3">Short-chain dehydrogenase</fullName>
    </submittedName>
</protein>
<organism evidence="3 4">
    <name type="scientific">Mycolicibacterium iranicum</name>
    <name type="common">Mycobacterium iranicum</name>
    <dbReference type="NCBI Taxonomy" id="912594"/>
    <lineage>
        <taxon>Bacteria</taxon>
        <taxon>Bacillati</taxon>
        <taxon>Actinomycetota</taxon>
        <taxon>Actinomycetes</taxon>
        <taxon>Mycobacteriales</taxon>
        <taxon>Mycobacteriaceae</taxon>
        <taxon>Mycolicibacterium</taxon>
    </lineage>
</organism>
<reference evidence="3 4" key="1">
    <citation type="submission" date="2016-04" db="EMBL/GenBank/DDBJ databases">
        <title>Draft Genome Sequences of Staphylococcus capitis Strain H36, S. capitis Strain H65, S. cohnii Strain H62, S. hominis Strain H69, Mycobacterium iranicum Strain H39, Plantibacter sp. Strain H53, Pseudomonas oryzihabitans Strain H72, and Microbacterium sp. Strain H83, isolated from residential settings.</title>
        <authorList>
            <person name="Lymperopoulou D."/>
            <person name="Adams R.I."/>
            <person name="Lindow S."/>
            <person name="Coil D.A."/>
            <person name="Jospin G."/>
            <person name="Eisen J.A."/>
        </authorList>
    </citation>
    <scope>NUCLEOTIDE SEQUENCE [LARGE SCALE GENOMIC DNA]</scope>
    <source>
        <strain evidence="3 4">H39</strain>
    </source>
</reference>
<dbReference type="Pfam" id="PF00106">
    <property type="entry name" value="adh_short"/>
    <property type="match status" value="1"/>
</dbReference>
<dbReference type="STRING" id="912594.AWC12_18335"/>
<evidence type="ECO:0000256" key="1">
    <source>
        <dbReference type="ARBA" id="ARBA00006484"/>
    </source>
</evidence>
<sequence>MTTTSNPTALDIVDGIDLRGKTCVITGASSGLGRQSARALASTGAHVILAARNAAALSETEAWVRGDIPDARLSLIHLDLTSLAGVAAAAAEIAELTPAVHVLMNNAGVMFTPLSRTTEGFENQFGTNHLGHFELTRLLFPALVAADGARIVVLSSDGHRMADVDFQDPDWEHREYDKFAAYGASKTANVLHAVELDRRLRDSSVRAFAVHPGIVATALARHMTRDDFTALNSARSPGKPKIDVRKQFTMPEHGAATQVWAAVSDELDGRGALYLSDCGVAEAAPYAVDESRALQLWALSEHLCTSSARSLGSSA</sequence>
<proteinExistence type="inferred from homology"/>
<evidence type="ECO:0000256" key="2">
    <source>
        <dbReference type="ARBA" id="ARBA00023002"/>
    </source>
</evidence>
<comment type="caution">
    <text evidence="3">The sequence shown here is derived from an EMBL/GenBank/DDBJ whole genome shotgun (WGS) entry which is preliminary data.</text>
</comment>
<dbReference type="PANTHER" id="PTHR24320">
    <property type="entry name" value="RETINOL DEHYDROGENASE"/>
    <property type="match status" value="1"/>
</dbReference>
<dbReference type="EMBL" id="LWCS01000003">
    <property type="protein sequence ID" value="OAN41523.1"/>
    <property type="molecule type" value="Genomic_DNA"/>
</dbReference>
<gene>
    <name evidence="3" type="ORF">A4X20_13035</name>
</gene>
<keyword evidence="2" id="KW-0560">Oxidoreductase</keyword>
<dbReference type="SUPFAM" id="SSF51735">
    <property type="entry name" value="NAD(P)-binding Rossmann-fold domains"/>
    <property type="match status" value="1"/>
</dbReference>
<dbReference type="Proteomes" id="UP000078396">
    <property type="component" value="Unassembled WGS sequence"/>
</dbReference>
<dbReference type="Gene3D" id="3.40.50.720">
    <property type="entry name" value="NAD(P)-binding Rossmann-like Domain"/>
    <property type="match status" value="1"/>
</dbReference>
<dbReference type="AlphaFoldDB" id="A0A178M2S2"/>
<dbReference type="OrthoDB" id="4449798at2"/>
<dbReference type="InterPro" id="IPR002347">
    <property type="entry name" value="SDR_fam"/>
</dbReference>
<dbReference type="InterPro" id="IPR036291">
    <property type="entry name" value="NAD(P)-bd_dom_sf"/>
</dbReference>
<name>A0A178M2S2_MYCIR</name>